<sequence length="79" mass="8689">MLDTFEDCVLAARAELAMARQLLQDEISNYPGPIAGCDAQFNHLLAERQKVLTAIQSLDECVFVPTPRSPSPQDGVESR</sequence>
<proteinExistence type="predicted"/>
<dbReference type="OrthoDB" id="7708793at2"/>
<dbReference type="EMBL" id="CP019312">
    <property type="protein sequence ID" value="APX12537.1"/>
    <property type="molecule type" value="Genomic_DNA"/>
</dbReference>
<evidence type="ECO:0000313" key="2">
    <source>
        <dbReference type="Proteomes" id="UP000186336"/>
    </source>
</evidence>
<organism evidence="1 2">
    <name type="scientific">Tateyamaria omphalii</name>
    <dbReference type="NCBI Taxonomy" id="299262"/>
    <lineage>
        <taxon>Bacteria</taxon>
        <taxon>Pseudomonadati</taxon>
        <taxon>Pseudomonadota</taxon>
        <taxon>Alphaproteobacteria</taxon>
        <taxon>Rhodobacterales</taxon>
        <taxon>Roseobacteraceae</taxon>
        <taxon>Tateyamaria</taxon>
    </lineage>
</organism>
<reference evidence="1 2" key="1">
    <citation type="submission" date="2017-01" db="EMBL/GenBank/DDBJ databases">
        <title>Complete genome of Tateyamaria omphalii DOK1-4 isolated from seawater in Dokdo.</title>
        <authorList>
            <person name="Kim J.H."/>
            <person name="Chi W.-J."/>
        </authorList>
    </citation>
    <scope>NUCLEOTIDE SEQUENCE [LARGE SCALE GENOMIC DNA]</scope>
    <source>
        <strain evidence="1 2">DOK1-4</strain>
    </source>
</reference>
<accession>A0A1P8MWQ1</accession>
<dbReference type="AlphaFoldDB" id="A0A1P8MWQ1"/>
<dbReference type="RefSeq" id="WP_076628894.1">
    <property type="nucleotide sequence ID" value="NZ_CP019312.1"/>
</dbReference>
<dbReference type="STRING" id="299262.BWR18_13255"/>
<dbReference type="KEGG" id="tom:BWR18_13255"/>
<gene>
    <name evidence="1" type="ORF">BWR18_13255</name>
</gene>
<dbReference type="Proteomes" id="UP000186336">
    <property type="component" value="Chromosome"/>
</dbReference>
<keyword evidence="2" id="KW-1185">Reference proteome</keyword>
<evidence type="ECO:0000313" key="1">
    <source>
        <dbReference type="EMBL" id="APX12537.1"/>
    </source>
</evidence>
<protein>
    <submittedName>
        <fullName evidence="1">Uncharacterized protein</fullName>
    </submittedName>
</protein>
<name>A0A1P8MWQ1_9RHOB</name>